<keyword evidence="1" id="KW-0863">Zinc-finger</keyword>
<keyword evidence="5" id="KW-1185">Reference proteome</keyword>
<dbReference type="AlphaFoldDB" id="A0ABD3UNZ1"/>
<dbReference type="Proteomes" id="UP001634393">
    <property type="component" value="Unassembled WGS sequence"/>
</dbReference>
<dbReference type="PROSITE" id="PS50158">
    <property type="entry name" value="ZF_CCHC"/>
    <property type="match status" value="1"/>
</dbReference>
<dbReference type="PANTHER" id="PTHR46978">
    <property type="entry name" value="ZINC KNUCKLE (CCHC-TYPE) FAMILY PROTEIN"/>
    <property type="match status" value="1"/>
</dbReference>
<evidence type="ECO:0000313" key="4">
    <source>
        <dbReference type="EMBL" id="KAL3850238.1"/>
    </source>
</evidence>
<dbReference type="InterPro" id="IPR036875">
    <property type="entry name" value="Znf_CCHC_sf"/>
</dbReference>
<feature type="compositionally biased region" description="Basic and acidic residues" evidence="2">
    <location>
        <begin position="11"/>
        <end position="24"/>
    </location>
</feature>
<reference evidence="4 5" key="1">
    <citation type="submission" date="2024-12" db="EMBL/GenBank/DDBJ databases">
        <title>The unique morphological basis and parallel evolutionary history of personate flowers in Penstemon.</title>
        <authorList>
            <person name="Depatie T.H."/>
            <person name="Wessinger C.A."/>
        </authorList>
    </citation>
    <scope>NUCLEOTIDE SEQUENCE [LARGE SCALE GENOMIC DNA]</scope>
    <source>
        <strain evidence="4">WTNN_2</strain>
        <tissue evidence="4">Leaf</tissue>
    </source>
</reference>
<gene>
    <name evidence="4" type="ORF">ACJIZ3_012120</name>
</gene>
<feature type="domain" description="CCHC-type" evidence="3">
    <location>
        <begin position="172"/>
        <end position="187"/>
    </location>
</feature>
<protein>
    <recommendedName>
        <fullName evidence="3">CCHC-type domain-containing protein</fullName>
    </recommendedName>
</protein>
<accession>A0ABD3UNZ1</accession>
<evidence type="ECO:0000256" key="2">
    <source>
        <dbReference type="SAM" id="MobiDB-lite"/>
    </source>
</evidence>
<feature type="region of interest" description="Disordered" evidence="2">
    <location>
        <begin position="1"/>
        <end position="24"/>
    </location>
</feature>
<dbReference type="SMART" id="SM00343">
    <property type="entry name" value="ZnF_C2HC"/>
    <property type="match status" value="2"/>
</dbReference>
<feature type="compositionally biased region" description="Basic residues" evidence="2">
    <location>
        <begin position="1"/>
        <end position="10"/>
    </location>
</feature>
<organism evidence="4 5">
    <name type="scientific">Penstemon smallii</name>
    <dbReference type="NCBI Taxonomy" id="265156"/>
    <lineage>
        <taxon>Eukaryota</taxon>
        <taxon>Viridiplantae</taxon>
        <taxon>Streptophyta</taxon>
        <taxon>Embryophyta</taxon>
        <taxon>Tracheophyta</taxon>
        <taxon>Spermatophyta</taxon>
        <taxon>Magnoliopsida</taxon>
        <taxon>eudicotyledons</taxon>
        <taxon>Gunneridae</taxon>
        <taxon>Pentapetalae</taxon>
        <taxon>asterids</taxon>
        <taxon>lamiids</taxon>
        <taxon>Lamiales</taxon>
        <taxon>Plantaginaceae</taxon>
        <taxon>Cheloneae</taxon>
        <taxon>Penstemon</taxon>
    </lineage>
</organism>
<keyword evidence="1" id="KW-0479">Metal-binding</keyword>
<dbReference type="Gene3D" id="4.10.60.10">
    <property type="entry name" value="Zinc finger, CCHC-type"/>
    <property type="match status" value="1"/>
</dbReference>
<dbReference type="Pfam" id="PF00098">
    <property type="entry name" value="zf-CCHC"/>
    <property type="match status" value="1"/>
</dbReference>
<dbReference type="EMBL" id="JBJXBP010000001">
    <property type="protein sequence ID" value="KAL3850238.1"/>
    <property type="molecule type" value="Genomic_DNA"/>
</dbReference>
<sequence length="222" mass="24755">MGKREKKLKAAKVEELSSSEEENKKAIIPIEAIDSDDDEANEDLSLKIVKKSMLRACNKNPQDDGVSEIVTDVQKFEKKKKEKKKRKKNTETELPKDAVPSEIDTGFKDFCGELFLVDNVIGEEKPHTDEAALISDRAVEANPVQVSDNAVLRKLLRGPRYFDPPDNSWGACYNCGEEGHTTVNCTSARRKKPCFVCGSFEHNAKQCTKLLKAPEALKEGEA</sequence>
<name>A0ABD3UNZ1_9LAMI</name>
<dbReference type="SUPFAM" id="SSF57756">
    <property type="entry name" value="Retrovirus zinc finger-like domains"/>
    <property type="match status" value="1"/>
</dbReference>
<keyword evidence="1" id="KW-0862">Zinc</keyword>
<dbReference type="PANTHER" id="PTHR46978:SF1">
    <property type="entry name" value="ZINC KNUCKLE (CCHC-TYPE) FAMILY PROTEIN"/>
    <property type="match status" value="1"/>
</dbReference>
<comment type="caution">
    <text evidence="4">The sequence shown here is derived from an EMBL/GenBank/DDBJ whole genome shotgun (WGS) entry which is preliminary data.</text>
</comment>
<evidence type="ECO:0000256" key="1">
    <source>
        <dbReference type="PROSITE-ProRule" id="PRU00047"/>
    </source>
</evidence>
<evidence type="ECO:0000259" key="3">
    <source>
        <dbReference type="PROSITE" id="PS50158"/>
    </source>
</evidence>
<dbReference type="InterPro" id="IPR001878">
    <property type="entry name" value="Znf_CCHC"/>
</dbReference>
<proteinExistence type="predicted"/>
<dbReference type="GO" id="GO:0008270">
    <property type="term" value="F:zinc ion binding"/>
    <property type="evidence" value="ECO:0007669"/>
    <property type="project" value="UniProtKB-KW"/>
</dbReference>
<evidence type="ECO:0000313" key="5">
    <source>
        <dbReference type="Proteomes" id="UP001634393"/>
    </source>
</evidence>